<comment type="similarity">
    <text evidence="2">Belongs to the RNase PH family.</text>
</comment>
<dbReference type="InterPro" id="IPR001247">
    <property type="entry name" value="ExoRNase_PH_dom1"/>
</dbReference>
<feature type="domain" description="Exoribonuclease phosphorolytic" evidence="6">
    <location>
        <begin position="1"/>
        <end position="136"/>
    </location>
</feature>
<evidence type="ECO:0000259" key="7">
    <source>
        <dbReference type="Pfam" id="PF03725"/>
    </source>
</evidence>
<dbReference type="Proteomes" id="UP000887572">
    <property type="component" value="Unplaced"/>
</dbReference>
<dbReference type="GO" id="GO:0006364">
    <property type="term" value="P:rRNA processing"/>
    <property type="evidence" value="ECO:0007669"/>
    <property type="project" value="UniProtKB-KW"/>
</dbReference>
<dbReference type="GO" id="GO:0000177">
    <property type="term" value="C:cytoplasmic exosome (RNase complex)"/>
    <property type="evidence" value="ECO:0007669"/>
    <property type="project" value="TreeGrafter"/>
</dbReference>
<dbReference type="PANTHER" id="PTHR11953">
    <property type="entry name" value="EXOSOME COMPLEX COMPONENT"/>
    <property type="match status" value="1"/>
</dbReference>
<dbReference type="Pfam" id="PF03725">
    <property type="entry name" value="RNase_PH_C"/>
    <property type="match status" value="1"/>
</dbReference>
<dbReference type="InterPro" id="IPR020568">
    <property type="entry name" value="Ribosomal_Su5_D2-typ_SF"/>
</dbReference>
<dbReference type="PANTHER" id="PTHR11953:SF1">
    <property type="entry name" value="EXOSOME COMPLEX COMPONENT RRP46"/>
    <property type="match status" value="1"/>
</dbReference>
<keyword evidence="4" id="KW-0271">Exosome</keyword>
<dbReference type="GO" id="GO:0000176">
    <property type="term" value="C:nuclear exosome (RNase complex)"/>
    <property type="evidence" value="ECO:0007669"/>
    <property type="project" value="TreeGrafter"/>
</dbReference>
<keyword evidence="8" id="KW-1185">Reference proteome</keyword>
<dbReference type="InterPro" id="IPR050080">
    <property type="entry name" value="RNase_PH"/>
</dbReference>
<keyword evidence="3" id="KW-0698">rRNA processing</keyword>
<evidence type="ECO:0000313" key="9">
    <source>
        <dbReference type="WBParaSite" id="Gr19_v10_g12421.t1"/>
    </source>
</evidence>
<name>A0A914GYZ8_GLORO</name>
<dbReference type="SUPFAM" id="SSF54211">
    <property type="entry name" value="Ribosomal protein S5 domain 2-like"/>
    <property type="match status" value="1"/>
</dbReference>
<comment type="subcellular location">
    <subcellularLocation>
        <location evidence="1">Nucleus</location>
    </subcellularLocation>
</comment>
<feature type="domain" description="Exoribonuclease phosphorolytic" evidence="7">
    <location>
        <begin position="141"/>
        <end position="211"/>
    </location>
</feature>
<reference evidence="9" key="1">
    <citation type="submission" date="2022-11" db="UniProtKB">
        <authorList>
            <consortium name="WormBaseParasite"/>
        </authorList>
    </citation>
    <scope>IDENTIFICATION</scope>
</reference>
<dbReference type="GO" id="GO:0016075">
    <property type="term" value="P:rRNA catabolic process"/>
    <property type="evidence" value="ECO:0007669"/>
    <property type="project" value="TreeGrafter"/>
</dbReference>
<dbReference type="WBParaSite" id="Gr19_v10_g12421.t1">
    <property type="protein sequence ID" value="Gr19_v10_g12421.t1"/>
    <property type="gene ID" value="Gr19_v10_g12421"/>
</dbReference>
<dbReference type="SUPFAM" id="SSF55666">
    <property type="entry name" value="Ribonuclease PH domain 2-like"/>
    <property type="match status" value="1"/>
</dbReference>
<dbReference type="GO" id="GO:0071051">
    <property type="term" value="P:poly(A)-dependent snoRNA 3'-end processing"/>
    <property type="evidence" value="ECO:0007669"/>
    <property type="project" value="TreeGrafter"/>
</dbReference>
<evidence type="ECO:0000259" key="6">
    <source>
        <dbReference type="Pfam" id="PF01138"/>
    </source>
</evidence>
<keyword evidence="5" id="KW-0539">Nucleus</keyword>
<proteinExistence type="inferred from homology"/>
<evidence type="ECO:0000256" key="5">
    <source>
        <dbReference type="ARBA" id="ARBA00023242"/>
    </source>
</evidence>
<organism evidence="8 9">
    <name type="scientific">Globodera rostochiensis</name>
    <name type="common">Golden nematode worm</name>
    <name type="synonym">Heterodera rostochiensis</name>
    <dbReference type="NCBI Taxonomy" id="31243"/>
    <lineage>
        <taxon>Eukaryota</taxon>
        <taxon>Metazoa</taxon>
        <taxon>Ecdysozoa</taxon>
        <taxon>Nematoda</taxon>
        <taxon>Chromadorea</taxon>
        <taxon>Rhabditida</taxon>
        <taxon>Tylenchina</taxon>
        <taxon>Tylenchomorpha</taxon>
        <taxon>Tylenchoidea</taxon>
        <taxon>Heteroderidae</taxon>
        <taxon>Heteroderinae</taxon>
        <taxon>Globodera</taxon>
    </lineage>
</organism>
<dbReference type="Gene3D" id="3.30.230.70">
    <property type="entry name" value="GHMP Kinase, N-terminal domain"/>
    <property type="match status" value="1"/>
</dbReference>
<dbReference type="AlphaFoldDB" id="A0A914GYZ8"/>
<evidence type="ECO:0000256" key="3">
    <source>
        <dbReference type="ARBA" id="ARBA00022552"/>
    </source>
</evidence>
<dbReference type="GO" id="GO:0034475">
    <property type="term" value="P:U4 snRNA 3'-end processing"/>
    <property type="evidence" value="ECO:0007669"/>
    <property type="project" value="TreeGrafter"/>
</dbReference>
<dbReference type="GO" id="GO:0003723">
    <property type="term" value="F:RNA binding"/>
    <property type="evidence" value="ECO:0007669"/>
    <property type="project" value="TreeGrafter"/>
</dbReference>
<evidence type="ECO:0000256" key="4">
    <source>
        <dbReference type="ARBA" id="ARBA00022835"/>
    </source>
</evidence>
<sequence length="256" mass="27867">MEASLSVLSHADGSCELWQKGRGRILCGVTGPGDVSSSRRIFDRANVFFSINRLATKSREELVAAVRVPSAGSASSSSALAQPVDHFLRSVVESAIDVGAYPRSCIQICTQELVMDGPGDAFQLNGLCMALIDAGIRMRHIFAAVIVGLPSGDGQQEMVVDPNQMEANACRALFTFVFKPSAILAGKLLGAHSVGQFTMDEFKNAIDLAERRCLTVFDFYRHSTVQKTPVCVFYLPLLTSQQEKCEKVEKIIRIYG</sequence>
<dbReference type="Pfam" id="PF01138">
    <property type="entry name" value="RNase_PH"/>
    <property type="match status" value="1"/>
</dbReference>
<dbReference type="InterPro" id="IPR015847">
    <property type="entry name" value="ExoRNase_PH_dom2"/>
</dbReference>
<dbReference type="InterPro" id="IPR027408">
    <property type="entry name" value="PNPase/RNase_PH_dom_sf"/>
</dbReference>
<dbReference type="GO" id="GO:0071028">
    <property type="term" value="P:nuclear mRNA surveillance"/>
    <property type="evidence" value="ECO:0007669"/>
    <property type="project" value="TreeGrafter"/>
</dbReference>
<accession>A0A914GYZ8</accession>
<dbReference type="InterPro" id="IPR036345">
    <property type="entry name" value="ExoRNase_PH_dom2_sf"/>
</dbReference>
<evidence type="ECO:0000256" key="1">
    <source>
        <dbReference type="ARBA" id="ARBA00004123"/>
    </source>
</evidence>
<dbReference type="GO" id="GO:0005730">
    <property type="term" value="C:nucleolus"/>
    <property type="evidence" value="ECO:0007669"/>
    <property type="project" value="TreeGrafter"/>
</dbReference>
<protein>
    <submittedName>
        <fullName evidence="9">Exoribonuclease phosphorolytic domain-containing protein</fullName>
    </submittedName>
</protein>
<evidence type="ECO:0000256" key="2">
    <source>
        <dbReference type="ARBA" id="ARBA00006678"/>
    </source>
</evidence>
<evidence type="ECO:0000313" key="8">
    <source>
        <dbReference type="Proteomes" id="UP000887572"/>
    </source>
</evidence>